<evidence type="ECO:0000256" key="1">
    <source>
        <dbReference type="SAM" id="MobiDB-lite"/>
    </source>
</evidence>
<dbReference type="EMBL" id="JACHIA010000014">
    <property type="protein sequence ID" value="MBB6072304.1"/>
    <property type="molecule type" value="Genomic_DNA"/>
</dbReference>
<keyword evidence="4" id="KW-1185">Reference proteome</keyword>
<dbReference type="InterPro" id="IPR018713">
    <property type="entry name" value="MPAB/Lcp_cat_dom"/>
</dbReference>
<organism evidence="3 4">
    <name type="scientific">Longimicrobium terrae</name>
    <dbReference type="NCBI Taxonomy" id="1639882"/>
    <lineage>
        <taxon>Bacteria</taxon>
        <taxon>Pseudomonadati</taxon>
        <taxon>Gemmatimonadota</taxon>
        <taxon>Longimicrobiia</taxon>
        <taxon>Longimicrobiales</taxon>
        <taxon>Longimicrobiaceae</taxon>
        <taxon>Longimicrobium</taxon>
    </lineage>
</organism>
<dbReference type="GO" id="GO:0016491">
    <property type="term" value="F:oxidoreductase activity"/>
    <property type="evidence" value="ECO:0007669"/>
    <property type="project" value="InterPro"/>
</dbReference>
<sequence length="275" mass="30995">MADFVDGGSIVRRIWGDGDMVLLVFAGSAAEFALNRAVDWLFFTGKLPADPIGRLFSTAGYAQQIVFAEAATAERTFARIRAVHGAVEHQRGQRIPDWAHRDVLYMLIDYSERAHQMVARPMTAEEQRELYDVFRRVGVGLGIPALPPTYAEWRIDRERHLHRDLVHGQGTDALYAQYRKHLGRWRHHLLLRIQALMAPAHVRDLLGLRRAEWLRPLLRLHPMLVRAGLRSLIQRLLMPTAYLAAARGLDHVAPAPPGPRSSRGGGTLLRHSPSG</sequence>
<name>A0A841H2T6_9BACT</name>
<gene>
    <name evidence="3" type="ORF">HNQ61_003966</name>
</gene>
<reference evidence="3 4" key="1">
    <citation type="submission" date="2020-08" db="EMBL/GenBank/DDBJ databases">
        <title>Genomic Encyclopedia of Type Strains, Phase IV (KMG-IV): sequencing the most valuable type-strain genomes for metagenomic binning, comparative biology and taxonomic classification.</title>
        <authorList>
            <person name="Goeker M."/>
        </authorList>
    </citation>
    <scope>NUCLEOTIDE SEQUENCE [LARGE SCALE GENOMIC DNA]</scope>
    <source>
        <strain evidence="3 4">DSM 29007</strain>
    </source>
</reference>
<comment type="caution">
    <text evidence="3">The sequence shown here is derived from an EMBL/GenBank/DDBJ whole genome shotgun (WGS) entry which is preliminary data.</text>
</comment>
<dbReference type="RefSeq" id="WP_205761821.1">
    <property type="nucleotide sequence ID" value="NZ_JABDTL010000002.1"/>
</dbReference>
<feature type="region of interest" description="Disordered" evidence="1">
    <location>
        <begin position="253"/>
        <end position="275"/>
    </location>
</feature>
<evidence type="ECO:0000313" key="4">
    <source>
        <dbReference type="Proteomes" id="UP000582837"/>
    </source>
</evidence>
<accession>A0A841H2T6</accession>
<dbReference type="Proteomes" id="UP000582837">
    <property type="component" value="Unassembled WGS sequence"/>
</dbReference>
<dbReference type="Pfam" id="PF09995">
    <property type="entry name" value="MPAB_Lcp_cat"/>
    <property type="match status" value="1"/>
</dbReference>
<protein>
    <submittedName>
        <fullName evidence="3">Uncharacterized protein (DUF2236 family)</fullName>
    </submittedName>
</protein>
<dbReference type="AlphaFoldDB" id="A0A841H2T6"/>
<evidence type="ECO:0000259" key="2">
    <source>
        <dbReference type="Pfam" id="PF09995"/>
    </source>
</evidence>
<feature type="domain" description="ER-bound oxygenase mpaB/mpaB'/Rubber oxygenase catalytic" evidence="2">
    <location>
        <begin position="14"/>
        <end position="219"/>
    </location>
</feature>
<evidence type="ECO:0000313" key="3">
    <source>
        <dbReference type="EMBL" id="MBB6072304.1"/>
    </source>
</evidence>
<proteinExistence type="predicted"/>